<organism evidence="1">
    <name type="scientific">Lotus japonicus</name>
    <name type="common">Lotus corniculatus var. japonicus</name>
    <dbReference type="NCBI Taxonomy" id="34305"/>
    <lineage>
        <taxon>Eukaryota</taxon>
        <taxon>Viridiplantae</taxon>
        <taxon>Streptophyta</taxon>
        <taxon>Embryophyta</taxon>
        <taxon>Tracheophyta</taxon>
        <taxon>Spermatophyta</taxon>
        <taxon>Magnoliopsida</taxon>
        <taxon>eudicotyledons</taxon>
        <taxon>Gunneridae</taxon>
        <taxon>Pentapetalae</taxon>
        <taxon>rosids</taxon>
        <taxon>fabids</taxon>
        <taxon>Fabales</taxon>
        <taxon>Fabaceae</taxon>
        <taxon>Papilionoideae</taxon>
        <taxon>50 kb inversion clade</taxon>
        <taxon>NPAAA clade</taxon>
        <taxon>Hologalegina</taxon>
        <taxon>robinioid clade</taxon>
        <taxon>Loteae</taxon>
        <taxon>Lotus</taxon>
    </lineage>
</organism>
<sequence>MVPLLFHITGFDIGMLKKKVYVK</sequence>
<name>I3SKJ4_LOTJA</name>
<accession>I3SKJ4</accession>
<reference evidence="1" key="1">
    <citation type="submission" date="2012-05" db="EMBL/GenBank/DDBJ databases">
        <authorList>
            <person name="Krishnakumar V."/>
            <person name="Cheung F."/>
            <person name="Xiao Y."/>
            <person name="Chan A."/>
            <person name="Moskal W.A."/>
            <person name="Town C.D."/>
        </authorList>
    </citation>
    <scope>NUCLEOTIDE SEQUENCE</scope>
</reference>
<dbReference type="AlphaFoldDB" id="I3SKJ4"/>
<evidence type="ECO:0000313" key="1">
    <source>
        <dbReference type="EMBL" id="AFK40786.1"/>
    </source>
</evidence>
<protein>
    <submittedName>
        <fullName evidence="1">Uncharacterized protein</fullName>
    </submittedName>
</protein>
<dbReference type="EMBL" id="BT140992">
    <property type="protein sequence ID" value="AFK40786.1"/>
    <property type="molecule type" value="mRNA"/>
</dbReference>
<proteinExistence type="evidence at transcript level"/>